<evidence type="ECO:0000256" key="1">
    <source>
        <dbReference type="SAM" id="Coils"/>
    </source>
</evidence>
<keyword evidence="3" id="KW-0472">Membrane</keyword>
<evidence type="ECO:0000256" key="2">
    <source>
        <dbReference type="SAM" id="MobiDB-lite"/>
    </source>
</evidence>
<keyword evidence="3" id="KW-1133">Transmembrane helix</keyword>
<reference evidence="4 5" key="1">
    <citation type="submission" date="2023-08" db="EMBL/GenBank/DDBJ databases">
        <title>Pathogen: clinical or host-associated sample.</title>
        <authorList>
            <person name="Hergert J."/>
            <person name="Casey R."/>
            <person name="Wagner J."/>
            <person name="Young E.L."/>
            <person name="Oakeson K.F."/>
        </authorList>
    </citation>
    <scope>NUCLEOTIDE SEQUENCE [LARGE SCALE GENOMIC DNA]</scope>
    <source>
        <strain evidence="4 5">1760953</strain>
        <plasmid evidence="4 5">unnamed7</plasmid>
    </source>
</reference>
<proteinExistence type="predicted"/>
<accession>A0AA50H7S9</accession>
<dbReference type="AlphaFoldDB" id="A0AA50H7S9"/>
<gene>
    <name evidence="4" type="ORF">Q9313_28650</name>
</gene>
<dbReference type="RefSeq" id="WP_306041807.1">
    <property type="nucleotide sequence ID" value="NZ_CP132309.1"/>
</dbReference>
<keyword evidence="5" id="KW-1185">Reference proteome</keyword>
<feature type="compositionally biased region" description="Basic and acidic residues" evidence="2">
    <location>
        <begin position="173"/>
        <end position="184"/>
    </location>
</feature>
<dbReference type="EMBL" id="CP132309">
    <property type="protein sequence ID" value="WLS01370.1"/>
    <property type="molecule type" value="Genomic_DNA"/>
</dbReference>
<name>A0AA50H7S9_9HYPH</name>
<protein>
    <submittedName>
        <fullName evidence="4">Uncharacterized protein</fullName>
    </submittedName>
</protein>
<feature type="coiled-coil region" evidence="1">
    <location>
        <begin position="70"/>
        <end position="104"/>
    </location>
</feature>
<keyword evidence="1" id="KW-0175">Coiled coil</keyword>
<feature type="transmembrane region" description="Helical" evidence="3">
    <location>
        <begin position="23"/>
        <end position="44"/>
    </location>
</feature>
<organism evidence="4 5">
    <name type="scientific">Shinella sumterensis</name>
    <dbReference type="NCBI Taxonomy" id="1967501"/>
    <lineage>
        <taxon>Bacteria</taxon>
        <taxon>Pseudomonadati</taxon>
        <taxon>Pseudomonadota</taxon>
        <taxon>Alphaproteobacteria</taxon>
        <taxon>Hyphomicrobiales</taxon>
        <taxon>Rhizobiaceae</taxon>
        <taxon>Shinella</taxon>
    </lineage>
</organism>
<sequence>MVTSSNYDRSSDVGGTINEFKPLARLSIVMVILASLGGLLYYNIVPARSSDSKVSIPKVYSSATEDKSTRDETKDQILAIMADIEALRQDNTYLRSEIETLTQENGILDRIIQHIRELQNSDQELIGLVGPASHQGQGVDGLNGDSVQSTVKHEIVTPKAEVQIKDAPIPTVKPEKAAVTDGEKASNGSPEAGQ</sequence>
<feature type="region of interest" description="Disordered" evidence="2">
    <location>
        <begin position="166"/>
        <end position="194"/>
    </location>
</feature>
<evidence type="ECO:0000256" key="3">
    <source>
        <dbReference type="SAM" id="Phobius"/>
    </source>
</evidence>
<dbReference type="Proteomes" id="UP001234585">
    <property type="component" value="Plasmid unnamed7"/>
</dbReference>
<evidence type="ECO:0000313" key="5">
    <source>
        <dbReference type="Proteomes" id="UP001234585"/>
    </source>
</evidence>
<keyword evidence="3" id="KW-0812">Transmembrane</keyword>
<keyword evidence="4" id="KW-0614">Plasmid</keyword>
<geneLocation type="plasmid" evidence="4 5">
    <name>unnamed7</name>
</geneLocation>
<evidence type="ECO:0000313" key="4">
    <source>
        <dbReference type="EMBL" id="WLS01370.1"/>
    </source>
</evidence>